<evidence type="ECO:0000256" key="1">
    <source>
        <dbReference type="SAM" id="MobiDB-lite"/>
    </source>
</evidence>
<feature type="compositionally biased region" description="Basic and acidic residues" evidence="1">
    <location>
        <begin position="199"/>
        <end position="210"/>
    </location>
</feature>
<accession>A0A4V2YS48</accession>
<dbReference type="EMBL" id="SMLB01000023">
    <property type="protein sequence ID" value="TDD68067.1"/>
    <property type="molecule type" value="Genomic_DNA"/>
</dbReference>
<reference evidence="3 4" key="1">
    <citation type="submission" date="2019-02" db="EMBL/GenBank/DDBJ databases">
        <title>Draft genome sequences of novel Actinobacteria.</title>
        <authorList>
            <person name="Sahin N."/>
            <person name="Ay H."/>
            <person name="Saygin H."/>
        </authorList>
    </citation>
    <scope>NUCLEOTIDE SEQUENCE [LARGE SCALE GENOMIC DNA]</scope>
    <source>
        <strain evidence="3 4">8K307</strain>
    </source>
</reference>
<evidence type="ECO:0000256" key="2">
    <source>
        <dbReference type="SAM" id="SignalP"/>
    </source>
</evidence>
<feature type="chain" id="PRO_5020216538" evidence="2">
    <location>
        <begin position="31"/>
        <end position="210"/>
    </location>
</feature>
<evidence type="ECO:0000313" key="3">
    <source>
        <dbReference type="EMBL" id="TDD68067.1"/>
    </source>
</evidence>
<proteinExistence type="predicted"/>
<dbReference type="OrthoDB" id="5184666at2"/>
<organism evidence="3 4">
    <name type="scientific">Jiangella aurantiaca</name>
    <dbReference type="NCBI Taxonomy" id="2530373"/>
    <lineage>
        <taxon>Bacteria</taxon>
        <taxon>Bacillati</taxon>
        <taxon>Actinomycetota</taxon>
        <taxon>Actinomycetes</taxon>
        <taxon>Jiangellales</taxon>
        <taxon>Jiangellaceae</taxon>
        <taxon>Jiangella</taxon>
    </lineage>
</organism>
<sequence>MFNTTRRRRSVVVPMSALLGVLAFSISASAEAERSLFFEETAEAFWAVPHQCVDGSTVQATLLVRSTRDFESPDTEDPDPTARVQYLAVCPDGRSFSWAAPAAPATITSTENLKSVTATGTGIARDNLGGSHQVSFDVAWTGVGELETSVRTTSNQGFSVNTSTRKQREATATGRVTFDGDVLVDGAANHPTRPAPFIRTDEERTTRPPS</sequence>
<comment type="caution">
    <text evidence="3">The sequence shown here is derived from an EMBL/GenBank/DDBJ whole genome shotgun (WGS) entry which is preliminary data.</text>
</comment>
<dbReference type="AlphaFoldDB" id="A0A4V2YS48"/>
<name>A0A4V2YS48_9ACTN</name>
<protein>
    <submittedName>
        <fullName evidence="3">Uncharacterized protein</fullName>
    </submittedName>
</protein>
<dbReference type="Proteomes" id="UP000295217">
    <property type="component" value="Unassembled WGS sequence"/>
</dbReference>
<evidence type="ECO:0000313" key="4">
    <source>
        <dbReference type="Proteomes" id="UP000295217"/>
    </source>
</evidence>
<dbReference type="RefSeq" id="WP_132104302.1">
    <property type="nucleotide sequence ID" value="NZ_SMLB01000023.1"/>
</dbReference>
<gene>
    <name evidence="3" type="ORF">E1262_16815</name>
</gene>
<keyword evidence="4" id="KW-1185">Reference proteome</keyword>
<feature type="region of interest" description="Disordered" evidence="1">
    <location>
        <begin position="182"/>
        <end position="210"/>
    </location>
</feature>
<keyword evidence="2" id="KW-0732">Signal</keyword>
<feature type="signal peptide" evidence="2">
    <location>
        <begin position="1"/>
        <end position="30"/>
    </location>
</feature>